<feature type="transmembrane region" description="Helical" evidence="1">
    <location>
        <begin position="112"/>
        <end position="136"/>
    </location>
</feature>
<evidence type="ECO:0000256" key="1">
    <source>
        <dbReference type="SAM" id="Phobius"/>
    </source>
</evidence>
<keyword evidence="1" id="KW-0472">Membrane</keyword>
<organism evidence="2">
    <name type="scientific">Solanum chacoense</name>
    <name type="common">Chaco potato</name>
    <dbReference type="NCBI Taxonomy" id="4108"/>
    <lineage>
        <taxon>Eukaryota</taxon>
        <taxon>Viridiplantae</taxon>
        <taxon>Streptophyta</taxon>
        <taxon>Embryophyta</taxon>
        <taxon>Tracheophyta</taxon>
        <taxon>Spermatophyta</taxon>
        <taxon>Magnoliopsida</taxon>
        <taxon>eudicotyledons</taxon>
        <taxon>Gunneridae</taxon>
        <taxon>Pentapetalae</taxon>
        <taxon>asterids</taxon>
        <taxon>lamiids</taxon>
        <taxon>Solanales</taxon>
        <taxon>Solanaceae</taxon>
        <taxon>Solanoideae</taxon>
        <taxon>Solaneae</taxon>
        <taxon>Solanum</taxon>
    </lineage>
</organism>
<name>A0A0V0HXJ9_SOLCH</name>
<accession>A0A0V0HXJ9</accession>
<dbReference type="EMBL" id="GEDG01013680">
    <property type="protein sequence ID" value="JAP25077.1"/>
    <property type="molecule type" value="Transcribed_RNA"/>
</dbReference>
<keyword evidence="1" id="KW-0812">Transmembrane</keyword>
<dbReference type="AlphaFoldDB" id="A0A0V0HXJ9"/>
<proteinExistence type="predicted"/>
<sequence length="180" mass="20303">MQMVFQRRFLLCLDVVISSGQQPVVGFHHSSDRFIFFQLQVAFSMCSVIFLEGSSKRNILSFIAKTLRLPATFQVLHAHLLTSFRVGVLVSCDEIRNLPTRHLLKRSFSDTVVSPVMLMLLFVVCKCVFFDASVAHLFVLQTSLKDPVILLVVAVWGGSASFVVYMNFAILWAILLHPLL</sequence>
<reference evidence="2" key="1">
    <citation type="submission" date="2015-12" db="EMBL/GenBank/DDBJ databases">
        <title>Gene expression during late stages of embryo sac development: a critical building block for successful pollen-pistil interactions.</title>
        <authorList>
            <person name="Liu Y."/>
            <person name="Joly V."/>
            <person name="Sabar M."/>
            <person name="Matton D.P."/>
        </authorList>
    </citation>
    <scope>NUCLEOTIDE SEQUENCE</scope>
</reference>
<keyword evidence="1" id="KW-1133">Transmembrane helix</keyword>
<protein>
    <submittedName>
        <fullName evidence="2">Putative ovule protein</fullName>
    </submittedName>
</protein>
<feature type="transmembrane region" description="Helical" evidence="1">
    <location>
        <begin position="148"/>
        <end position="175"/>
    </location>
</feature>
<evidence type="ECO:0000313" key="2">
    <source>
        <dbReference type="EMBL" id="JAP25077.1"/>
    </source>
</evidence>